<reference evidence="1 2" key="1">
    <citation type="submission" date="2016-11" db="EMBL/GenBank/DDBJ databases">
        <authorList>
            <person name="Jaros S."/>
            <person name="Januszkiewicz K."/>
            <person name="Wedrychowicz H."/>
        </authorList>
    </citation>
    <scope>NUCLEOTIDE SEQUENCE [LARGE SCALE GENOMIC DNA]</scope>
    <source>
        <strain evidence="1 2">DSM 18772</strain>
    </source>
</reference>
<evidence type="ECO:0000313" key="2">
    <source>
        <dbReference type="Proteomes" id="UP000184510"/>
    </source>
</evidence>
<dbReference type="STRING" id="1123071.SAMN02745181_2332"/>
<gene>
    <name evidence="1" type="ORF">SAMN02745181_2332</name>
</gene>
<dbReference type="AlphaFoldDB" id="A0A1M6L9H0"/>
<keyword evidence="2" id="KW-1185">Reference proteome</keyword>
<protein>
    <submittedName>
        <fullName evidence="1">Uncharacterized protein</fullName>
    </submittedName>
</protein>
<dbReference type="EMBL" id="FQYR01000004">
    <property type="protein sequence ID" value="SHJ67814.1"/>
    <property type="molecule type" value="Genomic_DNA"/>
</dbReference>
<dbReference type="InParanoid" id="A0A1M6L9H0"/>
<dbReference type="RefSeq" id="WP_159434922.1">
    <property type="nucleotide sequence ID" value="NZ_FQYR01000004.1"/>
</dbReference>
<sequence length="55" mass="6175">MSRKRKVQTKVSGCGELRDSVHERLERIRKAFTGASSLKSKYQALQKLQGVPSEA</sequence>
<name>A0A1M6L9H0_9BACT</name>
<dbReference type="Proteomes" id="UP000184510">
    <property type="component" value="Unassembled WGS sequence"/>
</dbReference>
<evidence type="ECO:0000313" key="1">
    <source>
        <dbReference type="EMBL" id="SHJ67814.1"/>
    </source>
</evidence>
<accession>A0A1M6L9H0</accession>
<proteinExistence type="predicted"/>
<organism evidence="1 2">
    <name type="scientific">Rubritalea squalenifaciens DSM 18772</name>
    <dbReference type="NCBI Taxonomy" id="1123071"/>
    <lineage>
        <taxon>Bacteria</taxon>
        <taxon>Pseudomonadati</taxon>
        <taxon>Verrucomicrobiota</taxon>
        <taxon>Verrucomicrobiia</taxon>
        <taxon>Verrucomicrobiales</taxon>
        <taxon>Rubritaleaceae</taxon>
        <taxon>Rubritalea</taxon>
    </lineage>
</organism>